<feature type="region of interest" description="Disordered" evidence="1">
    <location>
        <begin position="247"/>
        <end position="266"/>
    </location>
</feature>
<keyword evidence="3" id="KW-1185">Reference proteome</keyword>
<accession>A0A4S8M3J0</accession>
<evidence type="ECO:0000256" key="1">
    <source>
        <dbReference type="SAM" id="MobiDB-lite"/>
    </source>
</evidence>
<dbReference type="AlphaFoldDB" id="A0A4S8M3J0"/>
<protein>
    <submittedName>
        <fullName evidence="2">Uncharacterized protein</fullName>
    </submittedName>
</protein>
<reference evidence="2 3" key="1">
    <citation type="journal article" date="2019" name="Nat. Ecol. Evol.">
        <title>Megaphylogeny resolves global patterns of mushroom evolution.</title>
        <authorList>
            <person name="Varga T."/>
            <person name="Krizsan K."/>
            <person name="Foldi C."/>
            <person name="Dima B."/>
            <person name="Sanchez-Garcia M."/>
            <person name="Sanchez-Ramirez S."/>
            <person name="Szollosi G.J."/>
            <person name="Szarkandi J.G."/>
            <person name="Papp V."/>
            <person name="Albert L."/>
            <person name="Andreopoulos W."/>
            <person name="Angelini C."/>
            <person name="Antonin V."/>
            <person name="Barry K.W."/>
            <person name="Bougher N.L."/>
            <person name="Buchanan P."/>
            <person name="Buyck B."/>
            <person name="Bense V."/>
            <person name="Catcheside P."/>
            <person name="Chovatia M."/>
            <person name="Cooper J."/>
            <person name="Damon W."/>
            <person name="Desjardin D."/>
            <person name="Finy P."/>
            <person name="Geml J."/>
            <person name="Haridas S."/>
            <person name="Hughes K."/>
            <person name="Justo A."/>
            <person name="Karasinski D."/>
            <person name="Kautmanova I."/>
            <person name="Kiss B."/>
            <person name="Kocsube S."/>
            <person name="Kotiranta H."/>
            <person name="LaButti K.M."/>
            <person name="Lechner B.E."/>
            <person name="Liimatainen K."/>
            <person name="Lipzen A."/>
            <person name="Lukacs Z."/>
            <person name="Mihaltcheva S."/>
            <person name="Morgado L.N."/>
            <person name="Niskanen T."/>
            <person name="Noordeloos M.E."/>
            <person name="Ohm R.A."/>
            <person name="Ortiz-Santana B."/>
            <person name="Ovrebo C."/>
            <person name="Racz N."/>
            <person name="Riley R."/>
            <person name="Savchenko A."/>
            <person name="Shiryaev A."/>
            <person name="Soop K."/>
            <person name="Spirin V."/>
            <person name="Szebenyi C."/>
            <person name="Tomsovsky M."/>
            <person name="Tulloss R.E."/>
            <person name="Uehling J."/>
            <person name="Grigoriev I.V."/>
            <person name="Vagvolgyi C."/>
            <person name="Papp T."/>
            <person name="Martin F.M."/>
            <person name="Miettinen O."/>
            <person name="Hibbett D.S."/>
            <person name="Nagy L.G."/>
        </authorList>
    </citation>
    <scope>NUCLEOTIDE SEQUENCE [LARGE SCALE GENOMIC DNA]</scope>
    <source>
        <strain evidence="2 3">CBS 962.96</strain>
    </source>
</reference>
<feature type="region of interest" description="Disordered" evidence="1">
    <location>
        <begin position="60"/>
        <end position="145"/>
    </location>
</feature>
<evidence type="ECO:0000313" key="3">
    <source>
        <dbReference type="Proteomes" id="UP000297245"/>
    </source>
</evidence>
<dbReference type="EMBL" id="ML179170">
    <property type="protein sequence ID" value="THU96724.1"/>
    <property type="molecule type" value="Genomic_DNA"/>
</dbReference>
<gene>
    <name evidence="2" type="ORF">K435DRAFT_965863</name>
</gene>
<feature type="compositionally biased region" description="Low complexity" evidence="1">
    <location>
        <begin position="71"/>
        <end position="81"/>
    </location>
</feature>
<name>A0A4S8M3J0_DENBC</name>
<feature type="compositionally biased region" description="Pro residues" evidence="1">
    <location>
        <begin position="250"/>
        <end position="266"/>
    </location>
</feature>
<sequence>MPRSRTLSLCDSLRPAVETFHGAHHVDISNSKLSTAGRDHNITVNYNTFYINDSSGGSNFNHAMQTDERSLSSFSPSQVQSTGQQTLPDPDYDSGVATPDSPHQSEEIEMPVPISFPFPQAAPHHEHNPASPSTASPWSMEPDVMASPASLDRHAHALPFSNRHDRDTAWSMEPDVMADPVSLNRRAHTLPFPTPMFEQPAASWGTAMPTPTLPKRSATDPLGLINGIPRLPDMPIPHAPWLYPESGYPLPVPPPPPPPPPRQFTF</sequence>
<organism evidence="2 3">
    <name type="scientific">Dendrothele bispora (strain CBS 962.96)</name>
    <dbReference type="NCBI Taxonomy" id="1314807"/>
    <lineage>
        <taxon>Eukaryota</taxon>
        <taxon>Fungi</taxon>
        <taxon>Dikarya</taxon>
        <taxon>Basidiomycota</taxon>
        <taxon>Agaricomycotina</taxon>
        <taxon>Agaricomycetes</taxon>
        <taxon>Agaricomycetidae</taxon>
        <taxon>Agaricales</taxon>
        <taxon>Agaricales incertae sedis</taxon>
        <taxon>Dendrothele</taxon>
    </lineage>
</organism>
<evidence type="ECO:0000313" key="2">
    <source>
        <dbReference type="EMBL" id="THU96724.1"/>
    </source>
</evidence>
<proteinExistence type="predicted"/>
<dbReference type="Proteomes" id="UP000297245">
    <property type="component" value="Unassembled WGS sequence"/>
</dbReference>